<keyword evidence="1" id="KW-0812">Transmembrane</keyword>
<dbReference type="OrthoDB" id="411361at2"/>
<evidence type="ECO:0000313" key="4">
    <source>
        <dbReference type="Proteomes" id="UP000199701"/>
    </source>
</evidence>
<sequence>MNQITKRKLPALVLALCLILSNVTMAFAGSESPQPVPPSLTAIDKEITATAEYLKTSASINAASDFYNSSKLLILLLRSGMNCSNLVDSYLSQISTTYISNGELILTDPLTDYAYLSIVLALAGRDATNFKGFNLIQKYETAIANANQATLNNINPYKLPHLYTAAYAYSKEFKDSAACLAKIKTAILSYGNDNGIDYWGNSTDNNGFSLSGLSSLNSSDSSVKKLVENSIIFSQTLLHSDGTSDGDFKWSAFPNSDSTAASLTLYSTYGKQDLAASSYAGLLTFKNSSQTGAYSYTNATDAASSYSTIDAFYSLVSYRAILANQSAPFDVSDILASGLPLNPPETDTTVATPALGIDSNSIIDTASTINTDSAIDTATDLSKTSPATGDSNITTIFFLISLMSACGVVAMMYIQNIQNLKNKRNDL</sequence>
<reference evidence="3 4" key="1">
    <citation type="submission" date="2016-10" db="EMBL/GenBank/DDBJ databases">
        <authorList>
            <person name="de Groot N.N."/>
        </authorList>
    </citation>
    <scope>NUCLEOTIDE SEQUENCE [LARGE SCALE GENOMIC DNA]</scope>
    <source>
        <strain evidence="3 4">DSM 9179</strain>
    </source>
</reference>
<feature type="chain" id="PRO_5039706565" evidence="2">
    <location>
        <begin position="27"/>
        <end position="427"/>
    </location>
</feature>
<keyword evidence="1" id="KW-0472">Membrane</keyword>
<evidence type="ECO:0000256" key="1">
    <source>
        <dbReference type="SAM" id="Phobius"/>
    </source>
</evidence>
<feature type="signal peptide" evidence="2">
    <location>
        <begin position="1"/>
        <end position="26"/>
    </location>
</feature>
<keyword evidence="1" id="KW-1133">Transmembrane helix</keyword>
<protein>
    <submittedName>
        <fullName evidence="3">Uncharacterized protein</fullName>
    </submittedName>
</protein>
<accession>A0A1I0QRM7</accession>
<evidence type="ECO:0000256" key="2">
    <source>
        <dbReference type="SAM" id="SignalP"/>
    </source>
</evidence>
<dbReference type="EMBL" id="FOJI01000009">
    <property type="protein sequence ID" value="SEW30234.1"/>
    <property type="molecule type" value="Genomic_DNA"/>
</dbReference>
<dbReference type="AlphaFoldDB" id="A0A1I0QRM7"/>
<feature type="transmembrane region" description="Helical" evidence="1">
    <location>
        <begin position="393"/>
        <end position="414"/>
    </location>
</feature>
<dbReference type="RefSeq" id="WP_092454332.1">
    <property type="nucleotide sequence ID" value="NZ_FOJI01000009.1"/>
</dbReference>
<keyword evidence="2" id="KW-0732">Signal</keyword>
<dbReference type="Proteomes" id="UP000199701">
    <property type="component" value="Unassembled WGS sequence"/>
</dbReference>
<gene>
    <name evidence="3" type="ORF">SAMN05421659_10935</name>
</gene>
<proteinExistence type="predicted"/>
<name>A0A1I0QRM7_9FIRM</name>
<evidence type="ECO:0000313" key="3">
    <source>
        <dbReference type="EMBL" id="SEW30234.1"/>
    </source>
</evidence>
<keyword evidence="4" id="KW-1185">Reference proteome</keyword>
<organism evidence="3 4">
    <name type="scientific">[Clostridium] fimetarium</name>
    <dbReference type="NCBI Taxonomy" id="99656"/>
    <lineage>
        <taxon>Bacteria</taxon>
        <taxon>Bacillati</taxon>
        <taxon>Bacillota</taxon>
        <taxon>Clostridia</taxon>
        <taxon>Lachnospirales</taxon>
        <taxon>Lachnospiraceae</taxon>
    </lineage>
</organism>